<feature type="transmembrane region" description="Helical" evidence="1">
    <location>
        <begin position="118"/>
        <end position="138"/>
    </location>
</feature>
<keyword evidence="4" id="KW-1185">Reference proteome</keyword>
<sequence length="252" mass="28799">MSAQIFLIAMTWDAIMRKNTLQLIGVCLFSFLSIAYTFIQSQQHARMSEDDITHLARTHNVFVHNTVPYEMTLIAITAAGSIFIAYITWELYKDFGWKIYKKLGADLQISRMYRLHQITLTFLKFDAFFFIAFSVQIVALALKSEDSERLVQIIVAIPLSVITICLAMFAIHKESKPLLLLFLTTLTIGFGYMVYKLVHITMTFGAGDDPYSASRKFLYFFLTVTMALGIVSAICSVLCYKYFGRGLLEHRK</sequence>
<feature type="transmembrane region" description="Helical" evidence="1">
    <location>
        <begin position="178"/>
        <end position="198"/>
    </location>
</feature>
<proteinExistence type="predicted"/>
<evidence type="ECO:0000256" key="1">
    <source>
        <dbReference type="SAM" id="Phobius"/>
    </source>
</evidence>
<keyword evidence="1" id="KW-0472">Membrane</keyword>
<dbReference type="Pfam" id="PF25044">
    <property type="entry name" value="DUF7789"/>
    <property type="match status" value="1"/>
</dbReference>
<reference evidence="4" key="1">
    <citation type="journal article" date="2018" name="Nat. Microbiol.">
        <title>Leveraging single-cell genomics to expand the fungal tree of life.</title>
        <authorList>
            <person name="Ahrendt S.R."/>
            <person name="Quandt C.A."/>
            <person name="Ciobanu D."/>
            <person name="Clum A."/>
            <person name="Salamov A."/>
            <person name="Andreopoulos B."/>
            <person name="Cheng J.F."/>
            <person name="Woyke T."/>
            <person name="Pelin A."/>
            <person name="Henrissat B."/>
            <person name="Reynolds N.K."/>
            <person name="Benny G.L."/>
            <person name="Smith M.E."/>
            <person name="James T.Y."/>
            <person name="Grigoriev I.V."/>
        </authorList>
    </citation>
    <scope>NUCLEOTIDE SEQUENCE [LARGE SCALE GENOMIC DNA]</scope>
    <source>
        <strain evidence="4">Benny S71-1</strain>
    </source>
</reference>
<dbReference type="EMBL" id="KZ989464">
    <property type="protein sequence ID" value="RKP26282.1"/>
    <property type="molecule type" value="Genomic_DNA"/>
</dbReference>
<dbReference type="OrthoDB" id="2448307at2759"/>
<feature type="domain" description="DUF7789" evidence="2">
    <location>
        <begin position="104"/>
        <end position="239"/>
    </location>
</feature>
<feature type="transmembrane region" description="Helical" evidence="1">
    <location>
        <begin position="218"/>
        <end position="243"/>
    </location>
</feature>
<evidence type="ECO:0000259" key="2">
    <source>
        <dbReference type="Pfam" id="PF25044"/>
    </source>
</evidence>
<dbReference type="InterPro" id="IPR056691">
    <property type="entry name" value="DUF7789"/>
</dbReference>
<keyword evidence="1" id="KW-0812">Transmembrane</keyword>
<evidence type="ECO:0000313" key="4">
    <source>
        <dbReference type="Proteomes" id="UP000278143"/>
    </source>
</evidence>
<feature type="transmembrane region" description="Helical" evidence="1">
    <location>
        <begin position="21"/>
        <end position="39"/>
    </location>
</feature>
<organism evidence="3 4">
    <name type="scientific">Syncephalis pseudoplumigaleata</name>
    <dbReference type="NCBI Taxonomy" id="1712513"/>
    <lineage>
        <taxon>Eukaryota</taxon>
        <taxon>Fungi</taxon>
        <taxon>Fungi incertae sedis</taxon>
        <taxon>Zoopagomycota</taxon>
        <taxon>Zoopagomycotina</taxon>
        <taxon>Zoopagomycetes</taxon>
        <taxon>Zoopagales</taxon>
        <taxon>Piptocephalidaceae</taxon>
        <taxon>Syncephalis</taxon>
    </lineage>
</organism>
<dbReference type="PANTHER" id="PTHR34391:SF1">
    <property type="entry name" value="UPF0658 GOLGI APPARATUS MEMBRANE PROTEIN C1952.10C-RELATED"/>
    <property type="match status" value="1"/>
</dbReference>
<keyword evidence="1" id="KW-1133">Transmembrane helix</keyword>
<gene>
    <name evidence="3" type="ORF">SYNPS1DRAFT_14401</name>
</gene>
<dbReference type="InterPro" id="IPR040410">
    <property type="entry name" value="UPF0658_Golgi"/>
</dbReference>
<name>A0A4P9Z2T6_9FUNG</name>
<evidence type="ECO:0000313" key="3">
    <source>
        <dbReference type="EMBL" id="RKP26282.1"/>
    </source>
</evidence>
<feature type="transmembrane region" description="Helical" evidence="1">
    <location>
        <begin position="150"/>
        <end position="171"/>
    </location>
</feature>
<dbReference type="GO" id="GO:0005794">
    <property type="term" value="C:Golgi apparatus"/>
    <property type="evidence" value="ECO:0007669"/>
    <property type="project" value="TreeGrafter"/>
</dbReference>
<dbReference type="PANTHER" id="PTHR34391">
    <property type="entry name" value="UPF0658 GOLGI APPARATUS MEMBRANE PROTEIN C1952.10C-RELATED"/>
    <property type="match status" value="1"/>
</dbReference>
<dbReference type="Proteomes" id="UP000278143">
    <property type="component" value="Unassembled WGS sequence"/>
</dbReference>
<accession>A0A4P9Z2T6</accession>
<protein>
    <recommendedName>
        <fullName evidence="2">DUF7789 domain-containing protein</fullName>
    </recommendedName>
</protein>
<feature type="transmembrane region" description="Helical" evidence="1">
    <location>
        <begin position="71"/>
        <end position="92"/>
    </location>
</feature>
<dbReference type="AlphaFoldDB" id="A0A4P9Z2T6"/>